<reference evidence="1 2" key="1">
    <citation type="submission" date="2014-03" db="EMBL/GenBank/DDBJ databases">
        <title>The genomes of two eusocial bee gut symbionts.</title>
        <authorList>
            <person name="Kwong W.K."/>
            <person name="Engel P."/>
            <person name="Koch H."/>
            <person name="Moran N.A."/>
        </authorList>
    </citation>
    <scope>NUCLEOTIDE SEQUENCE [LARGE SCALE GENOMIC DNA]</scope>
    <source>
        <strain evidence="2">wkB29</strain>
    </source>
</reference>
<dbReference type="Proteomes" id="UP000027170">
    <property type="component" value="Unassembled WGS sequence"/>
</dbReference>
<comment type="caution">
    <text evidence="1">The sequence shown here is derived from an EMBL/GenBank/DDBJ whole genome shotgun (WGS) entry which is preliminary data.</text>
</comment>
<evidence type="ECO:0000313" key="2">
    <source>
        <dbReference type="Proteomes" id="UP000027170"/>
    </source>
</evidence>
<dbReference type="RefSeq" id="WP_037490258.1">
    <property type="nucleotide sequence ID" value="NZ_JFZV01000001.1"/>
</dbReference>
<evidence type="ECO:0000313" key="1">
    <source>
        <dbReference type="EMBL" id="KDN15804.1"/>
    </source>
</evidence>
<name>A0A837AGH7_9NEIS</name>
<dbReference type="AlphaFoldDB" id="A0A837AGH7"/>
<protein>
    <submittedName>
        <fullName evidence="1">Uncharacterized protein</fullName>
    </submittedName>
</protein>
<proteinExistence type="predicted"/>
<accession>A0A837AGH7</accession>
<sequence>MIVSAITTNNNLTATFNSANTALQAGKQRIEYTSKLKPIPILQQQGLAGEMQAFKQEFD</sequence>
<organism evidence="1 2">
    <name type="scientific">Snodgrassella communis</name>
    <dbReference type="NCBI Taxonomy" id="2946699"/>
    <lineage>
        <taxon>Bacteria</taxon>
        <taxon>Pseudomonadati</taxon>
        <taxon>Pseudomonadota</taxon>
        <taxon>Betaproteobacteria</taxon>
        <taxon>Neisseriales</taxon>
        <taxon>Neisseriaceae</taxon>
        <taxon>Snodgrassella</taxon>
    </lineage>
</organism>
<keyword evidence="2" id="KW-1185">Reference proteome</keyword>
<dbReference type="EMBL" id="JFZV01000001">
    <property type="protein sequence ID" value="KDN15804.1"/>
    <property type="molecule type" value="Genomic_DNA"/>
</dbReference>
<gene>
    <name evidence="1" type="ORF">SALWKB29_0223</name>
</gene>